<gene>
    <name evidence="1" type="ORF">DDT42_01780</name>
</gene>
<dbReference type="AlphaFoldDB" id="A0A9E2F7S2"/>
<reference evidence="1 2" key="1">
    <citation type="journal article" date="2021" name="bioRxiv">
        <title>Unique metabolic strategies in Hadean analogues reveal hints for primordial physiology.</title>
        <authorList>
            <person name="Nobu M.K."/>
            <person name="Nakai R."/>
            <person name="Tamazawa S."/>
            <person name="Mori H."/>
            <person name="Toyoda A."/>
            <person name="Ijiri A."/>
            <person name="Suzuki S."/>
            <person name="Kurokawa K."/>
            <person name="Kamagata Y."/>
            <person name="Tamaki H."/>
        </authorList>
    </citation>
    <scope>NUCLEOTIDE SEQUENCE [LARGE SCALE GENOMIC DNA]</scope>
    <source>
        <strain evidence="1">BS525</strain>
    </source>
</reference>
<evidence type="ECO:0000313" key="2">
    <source>
        <dbReference type="Proteomes" id="UP000811545"/>
    </source>
</evidence>
<organism evidence="1 2">
    <name type="scientific">Psychracetigena formicireducens</name>
    <dbReference type="NCBI Taxonomy" id="2986056"/>
    <lineage>
        <taxon>Bacteria</taxon>
        <taxon>Bacillati</taxon>
        <taxon>Candidatus Lithacetigenota</taxon>
        <taxon>Candidatus Psychracetigena</taxon>
    </lineage>
</organism>
<name>A0A9E2F7S2_PSYF1</name>
<dbReference type="EMBL" id="QLTW01000219">
    <property type="protein sequence ID" value="MBT9145903.1"/>
    <property type="molecule type" value="Genomic_DNA"/>
</dbReference>
<sequence>MEMEVKNDTFYVLETGNEKRIYDTEGNAIQSLKRLASKNKDIDPESMRIVEVNTAGEKWEIKSVPWSKIAIELIRGG</sequence>
<proteinExistence type="predicted"/>
<comment type="caution">
    <text evidence="1">The sequence shown here is derived from an EMBL/GenBank/DDBJ whole genome shotgun (WGS) entry which is preliminary data.</text>
</comment>
<accession>A0A9E2F7S2</accession>
<evidence type="ECO:0000313" key="1">
    <source>
        <dbReference type="EMBL" id="MBT9145903.1"/>
    </source>
</evidence>
<protein>
    <submittedName>
        <fullName evidence="1">Uncharacterized protein</fullName>
    </submittedName>
</protein>
<dbReference type="Proteomes" id="UP000811545">
    <property type="component" value="Unassembled WGS sequence"/>
</dbReference>